<dbReference type="Pfam" id="PF17784">
    <property type="entry name" value="Sulfotransfer_4"/>
    <property type="match status" value="1"/>
</dbReference>
<name>A0A9P9WSG3_9PEZI</name>
<evidence type="ECO:0000313" key="3">
    <source>
        <dbReference type="Proteomes" id="UP000829685"/>
    </source>
</evidence>
<protein>
    <recommendedName>
        <fullName evidence="4">Efflux pump antibiotic resistance protein</fullName>
    </recommendedName>
</protein>
<dbReference type="EMBL" id="JAFIMR010000006">
    <property type="protein sequence ID" value="KAI1877569.1"/>
    <property type="molecule type" value="Genomic_DNA"/>
</dbReference>
<dbReference type="PANTHER" id="PTHR36978:SF4">
    <property type="entry name" value="P-LOOP CONTAINING NUCLEOSIDE TRIPHOSPHATE HYDROLASE PROTEIN"/>
    <property type="match status" value="1"/>
</dbReference>
<comment type="caution">
    <text evidence="2">The sequence shown here is derived from an EMBL/GenBank/DDBJ whole genome shotgun (WGS) entry which is preliminary data.</text>
</comment>
<evidence type="ECO:0008006" key="4">
    <source>
        <dbReference type="Google" id="ProtNLM"/>
    </source>
</evidence>
<dbReference type="Gene3D" id="3.40.50.300">
    <property type="entry name" value="P-loop containing nucleotide triphosphate hydrolases"/>
    <property type="match status" value="1"/>
</dbReference>
<keyword evidence="1" id="KW-0472">Membrane</keyword>
<keyword evidence="1" id="KW-0812">Transmembrane</keyword>
<dbReference type="InterPro" id="IPR040632">
    <property type="entry name" value="Sulfotransfer_4"/>
</dbReference>
<gene>
    <name evidence="2" type="ORF">JX265_003577</name>
</gene>
<dbReference type="Proteomes" id="UP000829685">
    <property type="component" value="Unassembled WGS sequence"/>
</dbReference>
<keyword evidence="1" id="KW-1133">Transmembrane helix</keyword>
<sequence length="270" mass="30637">MDEREASSRNDGLVVIHVALFRMATASLAEAYRILGYKVHHGLEDTLGMPWTQLEHAAEATWPTAAGAHPRPRRTRCDWDNLWGSHYDIATDMASPFADQLIEAYPNAKVVVIQREFDAWWASYRSELLDTLFSPVQQVVVFLLSHVMGIRAGDDMRKIHFGFFAAQNRAEIEANARQGYDRYYKKVRQMVPPEKRLEYCLGDGWEPLCAFLGKEIPKVPFPRKNTRASHNKGEMGRKWTIFTSSAKIAAPWALSAIAAAGIAWYVHGSW</sequence>
<proteinExistence type="predicted"/>
<reference evidence="2" key="1">
    <citation type="submission" date="2021-03" db="EMBL/GenBank/DDBJ databases">
        <title>Revisited historic fungal species revealed as producer of novel bioactive compounds through whole genome sequencing and comparative genomics.</title>
        <authorList>
            <person name="Vignolle G.A."/>
            <person name="Hochenegger N."/>
            <person name="Mach R.L."/>
            <person name="Mach-Aigner A.R."/>
            <person name="Javad Rahimi M."/>
            <person name="Salim K.A."/>
            <person name="Chan C.M."/>
            <person name="Lim L.B.L."/>
            <person name="Cai F."/>
            <person name="Druzhinina I.S."/>
            <person name="U'Ren J.M."/>
            <person name="Derntl C."/>
        </authorList>
    </citation>
    <scope>NUCLEOTIDE SEQUENCE</scope>
    <source>
        <strain evidence="2">TUCIM 5799</strain>
    </source>
</reference>
<dbReference type="AlphaFoldDB" id="A0A9P9WSG3"/>
<evidence type="ECO:0000256" key="1">
    <source>
        <dbReference type="SAM" id="Phobius"/>
    </source>
</evidence>
<organism evidence="2 3">
    <name type="scientific">Neoarthrinium moseri</name>
    <dbReference type="NCBI Taxonomy" id="1658444"/>
    <lineage>
        <taxon>Eukaryota</taxon>
        <taxon>Fungi</taxon>
        <taxon>Dikarya</taxon>
        <taxon>Ascomycota</taxon>
        <taxon>Pezizomycotina</taxon>
        <taxon>Sordariomycetes</taxon>
        <taxon>Xylariomycetidae</taxon>
        <taxon>Amphisphaeriales</taxon>
        <taxon>Apiosporaceae</taxon>
        <taxon>Neoarthrinium</taxon>
    </lineage>
</organism>
<dbReference type="InterPro" id="IPR027417">
    <property type="entry name" value="P-loop_NTPase"/>
</dbReference>
<dbReference type="PANTHER" id="PTHR36978">
    <property type="entry name" value="P-LOOP CONTAINING NUCLEOTIDE TRIPHOSPHATE HYDROLASE"/>
    <property type="match status" value="1"/>
</dbReference>
<accession>A0A9P9WSG3</accession>
<keyword evidence="3" id="KW-1185">Reference proteome</keyword>
<evidence type="ECO:0000313" key="2">
    <source>
        <dbReference type="EMBL" id="KAI1877569.1"/>
    </source>
</evidence>
<feature type="transmembrane region" description="Helical" evidence="1">
    <location>
        <begin position="248"/>
        <end position="267"/>
    </location>
</feature>
<dbReference type="SUPFAM" id="SSF52540">
    <property type="entry name" value="P-loop containing nucleoside triphosphate hydrolases"/>
    <property type="match status" value="1"/>
</dbReference>